<dbReference type="GO" id="GO:0051301">
    <property type="term" value="P:cell division"/>
    <property type="evidence" value="ECO:0007669"/>
    <property type="project" value="UniProtKB-KW"/>
</dbReference>
<sequence>MFKKIMRSYDYSLIAVYILLCLFGLVMIYSASMVMAVQKFGYESDHFYNKQMINIIIGFFAFICAAIFPYKAFKFNKVLKTLMLIIIGLLLAVHFIGSEVNNAQSWIDLGFMSIQPSEFAKLAIIIYLAAVYAKKQDYINTLNKGVAPPLIFLMFICGLVAIEPDFGTAGIIFIIGIIIICCSGISGKTFLKLGTMAAFLFLLISPVIFFLRDYIFTKERMGRLEAYVDPFLYAKDDGYHLVNSYLAIGGGGIQGLGLGQSIQKLGYLPESHTDFIMAVIAEELGVFGVAFVIVGLSYIVLRGIYIGVKCTDPFGTMLAIGISGMIGLQSFINLGGVSGLIPITGVPLPFVSYGGSSLLVLSLSMGLLVNVSMFVKYEGNHKHKKENDRPLSNSSKQKVYNFNS</sequence>
<keyword evidence="19" id="KW-0131">Cell cycle</keyword>
<feature type="transmembrane region" description="Helical" evidence="18">
    <location>
        <begin position="109"/>
        <end position="133"/>
    </location>
</feature>
<evidence type="ECO:0000256" key="18">
    <source>
        <dbReference type="SAM" id="Phobius"/>
    </source>
</evidence>
<feature type="transmembrane region" description="Helical" evidence="18">
    <location>
        <begin position="275"/>
        <end position="301"/>
    </location>
</feature>
<evidence type="ECO:0000256" key="1">
    <source>
        <dbReference type="ARBA" id="ARBA00004141"/>
    </source>
</evidence>
<keyword evidence="6" id="KW-0573">Peptidoglycan synthesis</keyword>
<keyword evidence="7 18" id="KW-1133">Transmembrane helix</keyword>
<evidence type="ECO:0000256" key="10">
    <source>
        <dbReference type="ARBA" id="ARBA00033270"/>
    </source>
</evidence>
<evidence type="ECO:0000256" key="8">
    <source>
        <dbReference type="ARBA" id="ARBA00023136"/>
    </source>
</evidence>
<dbReference type="EMBL" id="JAFBDZ010000003">
    <property type="protein sequence ID" value="MBM7586689.1"/>
    <property type="molecule type" value="Genomic_DNA"/>
</dbReference>
<evidence type="ECO:0000256" key="15">
    <source>
        <dbReference type="ARBA" id="ARBA00049902"/>
    </source>
</evidence>
<evidence type="ECO:0000256" key="5">
    <source>
        <dbReference type="ARBA" id="ARBA00022960"/>
    </source>
</evidence>
<gene>
    <name evidence="19" type="ORF">JOC86_003241</name>
</gene>
<evidence type="ECO:0000313" key="20">
    <source>
        <dbReference type="Proteomes" id="UP001646157"/>
    </source>
</evidence>
<protein>
    <recommendedName>
        <fullName evidence="12">Probable peptidoglycan glycosyltransferase FtsW</fullName>
        <ecNumber evidence="14">2.4.99.28</ecNumber>
    </recommendedName>
    <alternativeName>
        <fullName evidence="13">Cell division protein FtsW</fullName>
    </alternativeName>
    <alternativeName>
        <fullName evidence="10">Cell wall polymerase</fullName>
    </alternativeName>
    <alternativeName>
        <fullName evidence="9">Peptidoglycan polymerase</fullName>
    </alternativeName>
</protein>
<evidence type="ECO:0000256" key="2">
    <source>
        <dbReference type="ARBA" id="ARBA00022676"/>
    </source>
</evidence>
<keyword evidence="19" id="KW-0132">Cell division</keyword>
<proteinExistence type="inferred from homology"/>
<keyword evidence="8 18" id="KW-0472">Membrane</keyword>
<comment type="function">
    <text evidence="16">Peptidoglycan polymerase that is essential for cell division.</text>
</comment>
<reference evidence="19 20" key="1">
    <citation type="submission" date="2021-01" db="EMBL/GenBank/DDBJ databases">
        <title>Genomic Encyclopedia of Type Strains, Phase IV (KMG-IV): sequencing the most valuable type-strain genomes for metagenomic binning, comparative biology and taxonomic classification.</title>
        <authorList>
            <person name="Goeker M."/>
        </authorList>
    </citation>
    <scope>NUCLEOTIDE SEQUENCE [LARGE SCALE GENOMIC DNA]</scope>
    <source>
        <strain evidence="19 20">DSM 24834</strain>
    </source>
</reference>
<feature type="transmembrane region" description="Helical" evidence="18">
    <location>
        <begin position="352"/>
        <end position="375"/>
    </location>
</feature>
<name>A0ABS2NFS2_9BACI</name>
<evidence type="ECO:0000313" key="19">
    <source>
        <dbReference type="EMBL" id="MBM7586689.1"/>
    </source>
</evidence>
<keyword evidence="3" id="KW-0808">Transferase</keyword>
<evidence type="ECO:0000256" key="13">
    <source>
        <dbReference type="ARBA" id="ARBA00041418"/>
    </source>
</evidence>
<dbReference type="InterPro" id="IPR018365">
    <property type="entry name" value="Cell_cycle_FtsW-rel_CS"/>
</dbReference>
<feature type="transmembrane region" description="Helical" evidence="18">
    <location>
        <begin position="193"/>
        <end position="211"/>
    </location>
</feature>
<dbReference type="PROSITE" id="PS00428">
    <property type="entry name" value="FTSW_RODA_SPOVE"/>
    <property type="match status" value="1"/>
</dbReference>
<keyword evidence="4 18" id="KW-0812">Transmembrane</keyword>
<dbReference type="EC" id="2.4.99.28" evidence="14"/>
<comment type="subcellular location">
    <subcellularLocation>
        <location evidence="1">Membrane</location>
        <topology evidence="1">Multi-pass membrane protein</topology>
    </subcellularLocation>
</comment>
<feature type="transmembrane region" description="Helical" evidence="18">
    <location>
        <begin position="168"/>
        <end position="186"/>
    </location>
</feature>
<feature type="compositionally biased region" description="Polar residues" evidence="17">
    <location>
        <begin position="390"/>
        <end position="404"/>
    </location>
</feature>
<dbReference type="Proteomes" id="UP001646157">
    <property type="component" value="Unassembled WGS sequence"/>
</dbReference>
<evidence type="ECO:0000256" key="7">
    <source>
        <dbReference type="ARBA" id="ARBA00022989"/>
    </source>
</evidence>
<dbReference type="Pfam" id="PF01098">
    <property type="entry name" value="FTSW_RODA_SPOVE"/>
    <property type="match status" value="1"/>
</dbReference>
<keyword evidence="2" id="KW-0328">Glycosyltransferase</keyword>
<feature type="region of interest" description="Disordered" evidence="17">
    <location>
        <begin position="384"/>
        <end position="404"/>
    </location>
</feature>
<evidence type="ECO:0000256" key="4">
    <source>
        <dbReference type="ARBA" id="ARBA00022692"/>
    </source>
</evidence>
<evidence type="ECO:0000256" key="16">
    <source>
        <dbReference type="ARBA" id="ARBA00049966"/>
    </source>
</evidence>
<dbReference type="InterPro" id="IPR001182">
    <property type="entry name" value="FtsW/RodA"/>
</dbReference>
<evidence type="ECO:0000256" key="3">
    <source>
        <dbReference type="ARBA" id="ARBA00022679"/>
    </source>
</evidence>
<dbReference type="RefSeq" id="WP_205173882.1">
    <property type="nucleotide sequence ID" value="NZ_JAFBDZ010000003.1"/>
</dbReference>
<accession>A0ABS2NFS2</accession>
<evidence type="ECO:0000256" key="9">
    <source>
        <dbReference type="ARBA" id="ARBA00032370"/>
    </source>
</evidence>
<feature type="transmembrane region" description="Helical" evidence="18">
    <location>
        <begin position="313"/>
        <end position="332"/>
    </location>
</feature>
<comment type="catalytic activity">
    <reaction evidence="15">
        <text>[GlcNAc-(1-&gt;4)-Mur2Ac(oyl-L-Ala-gamma-D-Glu-L-Lys-D-Ala-D-Ala)](n)-di-trans,octa-cis-undecaprenyl diphosphate + beta-D-GlcNAc-(1-&gt;4)-Mur2Ac(oyl-L-Ala-gamma-D-Glu-L-Lys-D-Ala-D-Ala)-di-trans,octa-cis-undecaprenyl diphosphate = [GlcNAc-(1-&gt;4)-Mur2Ac(oyl-L-Ala-gamma-D-Glu-L-Lys-D-Ala-D-Ala)](n+1)-di-trans,octa-cis-undecaprenyl diphosphate + di-trans,octa-cis-undecaprenyl diphosphate + H(+)</text>
        <dbReference type="Rhea" id="RHEA:23708"/>
        <dbReference type="Rhea" id="RHEA-COMP:9602"/>
        <dbReference type="Rhea" id="RHEA-COMP:9603"/>
        <dbReference type="ChEBI" id="CHEBI:15378"/>
        <dbReference type="ChEBI" id="CHEBI:58405"/>
        <dbReference type="ChEBI" id="CHEBI:60033"/>
        <dbReference type="ChEBI" id="CHEBI:78435"/>
        <dbReference type="EC" id="2.4.99.28"/>
    </reaction>
</comment>
<evidence type="ECO:0000256" key="6">
    <source>
        <dbReference type="ARBA" id="ARBA00022984"/>
    </source>
</evidence>
<feature type="transmembrane region" description="Helical" evidence="18">
    <location>
        <begin position="12"/>
        <end position="32"/>
    </location>
</feature>
<organism evidence="19 20">
    <name type="scientific">Rossellomorea pakistanensis</name>
    <dbReference type="NCBI Taxonomy" id="992288"/>
    <lineage>
        <taxon>Bacteria</taxon>
        <taxon>Bacillati</taxon>
        <taxon>Bacillota</taxon>
        <taxon>Bacilli</taxon>
        <taxon>Bacillales</taxon>
        <taxon>Bacillaceae</taxon>
        <taxon>Rossellomorea</taxon>
    </lineage>
</organism>
<dbReference type="PANTHER" id="PTHR30474:SF2">
    <property type="entry name" value="PEPTIDOGLYCAN GLYCOSYLTRANSFERASE FTSW-RELATED"/>
    <property type="match status" value="1"/>
</dbReference>
<evidence type="ECO:0000256" key="12">
    <source>
        <dbReference type="ARBA" id="ARBA00041185"/>
    </source>
</evidence>
<dbReference type="PANTHER" id="PTHR30474">
    <property type="entry name" value="CELL CYCLE PROTEIN"/>
    <property type="match status" value="1"/>
</dbReference>
<keyword evidence="20" id="KW-1185">Reference proteome</keyword>
<feature type="transmembrane region" description="Helical" evidence="18">
    <location>
        <begin position="78"/>
        <end position="97"/>
    </location>
</feature>
<feature type="transmembrane region" description="Helical" evidence="18">
    <location>
        <begin position="52"/>
        <end position="71"/>
    </location>
</feature>
<feature type="transmembrane region" description="Helical" evidence="18">
    <location>
        <begin position="145"/>
        <end position="162"/>
    </location>
</feature>
<keyword evidence="5" id="KW-0133">Cell shape</keyword>
<comment type="caution">
    <text evidence="19">The sequence shown here is derived from an EMBL/GenBank/DDBJ whole genome shotgun (WGS) entry which is preliminary data.</text>
</comment>
<evidence type="ECO:0000256" key="11">
    <source>
        <dbReference type="ARBA" id="ARBA00038053"/>
    </source>
</evidence>
<comment type="similarity">
    <text evidence="11">Belongs to the SEDS family. FtsW subfamily.</text>
</comment>
<evidence type="ECO:0000256" key="14">
    <source>
        <dbReference type="ARBA" id="ARBA00044770"/>
    </source>
</evidence>
<evidence type="ECO:0000256" key="17">
    <source>
        <dbReference type="SAM" id="MobiDB-lite"/>
    </source>
</evidence>